<gene>
    <name evidence="1" type="ORF">EOT10_09845</name>
</gene>
<accession>A0A437PZA5</accession>
<sequence length="80" mass="8338">MRTKPTMCKRMLRSVMAIAFSAGLAFGVFGTQDLSWSSAPTTHVSADLSWSTAPATHVSAGQSIAPPDLSWSVAPVDTAA</sequence>
<proteinExistence type="predicted"/>
<dbReference type="Proteomes" id="UP000283128">
    <property type="component" value="Unassembled WGS sequence"/>
</dbReference>
<dbReference type="EMBL" id="RZYA01000003">
    <property type="protein sequence ID" value="RVU27578.1"/>
    <property type="molecule type" value="Genomic_DNA"/>
</dbReference>
<dbReference type="OrthoDB" id="4323210at2"/>
<keyword evidence="2" id="KW-1185">Reference proteome</keyword>
<evidence type="ECO:0000313" key="1">
    <source>
        <dbReference type="EMBL" id="RVU27578.1"/>
    </source>
</evidence>
<protein>
    <submittedName>
        <fullName evidence="1">5'-nucleotidase</fullName>
    </submittedName>
</protein>
<reference evidence="1 2" key="1">
    <citation type="submission" date="2019-01" db="EMBL/GenBank/DDBJ databases">
        <title>Genome sequences of Streptomyces and Rhizobium isolates collected from root and soil.</title>
        <authorList>
            <person name="Chhettri S."/>
            <person name="Sevigny J.L."/>
            <person name="Sen A."/>
            <person name="Ennis N."/>
            <person name="Tisa L."/>
        </authorList>
    </citation>
    <scope>NUCLEOTIDE SEQUENCE [LARGE SCALE GENOMIC DNA]</scope>
    <source>
        <strain evidence="1 2">San01</strain>
    </source>
</reference>
<dbReference type="AlphaFoldDB" id="A0A437PZA5"/>
<name>A0A437PZA5_9ACTN</name>
<organism evidence="1 2">
    <name type="scientific">Streptomyces antnestii</name>
    <dbReference type="NCBI Taxonomy" id="2494256"/>
    <lineage>
        <taxon>Bacteria</taxon>
        <taxon>Bacillati</taxon>
        <taxon>Actinomycetota</taxon>
        <taxon>Actinomycetes</taxon>
        <taxon>Kitasatosporales</taxon>
        <taxon>Streptomycetaceae</taxon>
        <taxon>Streptomyces</taxon>
    </lineage>
</organism>
<comment type="caution">
    <text evidence="1">The sequence shown here is derived from an EMBL/GenBank/DDBJ whole genome shotgun (WGS) entry which is preliminary data.</text>
</comment>
<evidence type="ECO:0000313" key="2">
    <source>
        <dbReference type="Proteomes" id="UP000283128"/>
    </source>
</evidence>